<evidence type="ECO:0000313" key="2">
    <source>
        <dbReference type="Proteomes" id="UP000177371"/>
    </source>
</evidence>
<sequence>MGCLQLLKDGAKAVDSGFDICKELGFDPVKDIYVFKDSVRSKTEDYIGTKDTIEYKIYQLIKDSEKSVSELSENPDLSVDVVSSKVTLMLLAGAICEDNGKFYV</sequence>
<dbReference type="Proteomes" id="UP000177371">
    <property type="component" value="Unassembled WGS sequence"/>
</dbReference>
<protein>
    <recommendedName>
        <fullName evidence="3">DprA winged helix domain-containing protein</fullName>
    </recommendedName>
</protein>
<dbReference type="AlphaFoldDB" id="A0A1F4UX49"/>
<evidence type="ECO:0008006" key="3">
    <source>
        <dbReference type="Google" id="ProtNLM"/>
    </source>
</evidence>
<dbReference type="STRING" id="1802610.A2W32_00745"/>
<dbReference type="EMBL" id="MEUT01000050">
    <property type="protein sequence ID" value="OGC49509.1"/>
    <property type="molecule type" value="Genomic_DNA"/>
</dbReference>
<proteinExistence type="predicted"/>
<gene>
    <name evidence="1" type="ORF">A2W32_00745</name>
</gene>
<reference evidence="1 2" key="1">
    <citation type="journal article" date="2016" name="Nat. Commun.">
        <title>Thousands of microbial genomes shed light on interconnected biogeochemical processes in an aquifer system.</title>
        <authorList>
            <person name="Anantharaman K."/>
            <person name="Brown C.T."/>
            <person name="Hug L.A."/>
            <person name="Sharon I."/>
            <person name="Castelle C.J."/>
            <person name="Probst A.J."/>
            <person name="Thomas B.C."/>
            <person name="Singh A."/>
            <person name="Wilkins M.J."/>
            <person name="Karaoz U."/>
            <person name="Brodie E.L."/>
            <person name="Williams K.H."/>
            <person name="Hubbard S.S."/>
            <person name="Banfield J.F."/>
        </authorList>
    </citation>
    <scope>NUCLEOTIDE SEQUENCE [LARGE SCALE GENOMIC DNA]</scope>
</reference>
<organism evidence="1 2">
    <name type="scientific">candidate division WWE3 bacterium RBG_16_37_10</name>
    <dbReference type="NCBI Taxonomy" id="1802610"/>
    <lineage>
        <taxon>Bacteria</taxon>
        <taxon>Katanobacteria</taxon>
    </lineage>
</organism>
<accession>A0A1F4UX49</accession>
<name>A0A1F4UX49_UNCKA</name>
<comment type="caution">
    <text evidence="1">The sequence shown here is derived from an EMBL/GenBank/DDBJ whole genome shotgun (WGS) entry which is preliminary data.</text>
</comment>
<evidence type="ECO:0000313" key="1">
    <source>
        <dbReference type="EMBL" id="OGC49509.1"/>
    </source>
</evidence>